<keyword evidence="2" id="KW-1185">Reference proteome</keyword>
<sequence>MRDVAWWSPPPPERQLVALEPHVDLEHVVLEDGADGSRTKAVAGAAGDAS</sequence>
<name>A0ABU0GN92_9CELL</name>
<dbReference type="RefSeq" id="WP_156442115.1">
    <property type="nucleotide sequence ID" value="NZ_JAUSVM010000001.1"/>
</dbReference>
<accession>A0ABU0GN92</accession>
<proteinExistence type="predicted"/>
<dbReference type="Proteomes" id="UP001240250">
    <property type="component" value="Unassembled WGS sequence"/>
</dbReference>
<gene>
    <name evidence="1" type="ORF">JO380_003211</name>
</gene>
<evidence type="ECO:0000313" key="1">
    <source>
        <dbReference type="EMBL" id="MDQ0426830.1"/>
    </source>
</evidence>
<protein>
    <submittedName>
        <fullName evidence="1">Uncharacterized protein</fullName>
    </submittedName>
</protein>
<dbReference type="EMBL" id="JAUSVM010000001">
    <property type="protein sequence ID" value="MDQ0426830.1"/>
    <property type="molecule type" value="Genomic_DNA"/>
</dbReference>
<comment type="caution">
    <text evidence="1">The sequence shown here is derived from an EMBL/GenBank/DDBJ whole genome shotgun (WGS) entry which is preliminary data.</text>
</comment>
<organism evidence="1 2">
    <name type="scientific">Cellulomonas iranensis</name>
    <dbReference type="NCBI Taxonomy" id="76862"/>
    <lineage>
        <taxon>Bacteria</taxon>
        <taxon>Bacillati</taxon>
        <taxon>Actinomycetota</taxon>
        <taxon>Actinomycetes</taxon>
        <taxon>Micrococcales</taxon>
        <taxon>Cellulomonadaceae</taxon>
        <taxon>Cellulomonas</taxon>
    </lineage>
</organism>
<evidence type="ECO:0000313" key="2">
    <source>
        <dbReference type="Proteomes" id="UP001240250"/>
    </source>
</evidence>
<reference evidence="1 2" key="1">
    <citation type="submission" date="2023-07" db="EMBL/GenBank/DDBJ databases">
        <title>Sequencing the genomes of 1000 actinobacteria strains.</title>
        <authorList>
            <person name="Klenk H.-P."/>
        </authorList>
    </citation>
    <scope>NUCLEOTIDE SEQUENCE [LARGE SCALE GENOMIC DNA]</scope>
    <source>
        <strain evidence="1 2">DSM 14785</strain>
    </source>
</reference>